<name>U1GBG9_ENDPU</name>
<organism evidence="1 2">
    <name type="scientific">Endocarpon pusillum (strain Z07020 / HMAS-L-300199)</name>
    <name type="common">Lichen-forming fungus</name>
    <dbReference type="NCBI Taxonomy" id="1263415"/>
    <lineage>
        <taxon>Eukaryota</taxon>
        <taxon>Fungi</taxon>
        <taxon>Dikarya</taxon>
        <taxon>Ascomycota</taxon>
        <taxon>Pezizomycotina</taxon>
        <taxon>Eurotiomycetes</taxon>
        <taxon>Chaetothyriomycetidae</taxon>
        <taxon>Verrucariales</taxon>
        <taxon>Verrucariaceae</taxon>
        <taxon>Endocarpon</taxon>
    </lineage>
</organism>
<gene>
    <name evidence="1" type="ORF">EPUS_09495</name>
</gene>
<dbReference type="RefSeq" id="XP_007787771.1">
    <property type="nucleotide sequence ID" value="XM_007789581.1"/>
</dbReference>
<dbReference type="HOGENOM" id="CLU_1815762_0_0_1"/>
<dbReference type="Proteomes" id="UP000019373">
    <property type="component" value="Unassembled WGS sequence"/>
</dbReference>
<evidence type="ECO:0000313" key="1">
    <source>
        <dbReference type="EMBL" id="ERF74897.1"/>
    </source>
</evidence>
<dbReference type="GeneID" id="19244286"/>
<dbReference type="AlphaFoldDB" id="U1GBG9"/>
<evidence type="ECO:0000313" key="2">
    <source>
        <dbReference type="Proteomes" id="UP000019373"/>
    </source>
</evidence>
<sequence>MTASLVRGARINRDLLNSQLKSHHIPWLLGSHVDRHENAQVSLLFHALGLDPSARVCAMFPNCSLERSIDAADYLIIGYEWNYVLHAKEVEEALPKKQMPKGFEAAVQQIDPEARYGVWCVTGVYLSNLTAKRGLIRDNAKA</sequence>
<reference evidence="2" key="1">
    <citation type="journal article" date="2014" name="BMC Genomics">
        <title>Genome characteristics reveal the impact of lichenization on lichen-forming fungus Endocarpon pusillum Hedwig (Verrucariales, Ascomycota).</title>
        <authorList>
            <person name="Wang Y.-Y."/>
            <person name="Liu B."/>
            <person name="Zhang X.-Y."/>
            <person name="Zhou Q.-M."/>
            <person name="Zhang T."/>
            <person name="Li H."/>
            <person name="Yu Y.-F."/>
            <person name="Zhang X.-L."/>
            <person name="Hao X.-Y."/>
            <person name="Wang M."/>
            <person name="Wang L."/>
            <person name="Wei J.-C."/>
        </authorList>
    </citation>
    <scope>NUCLEOTIDE SEQUENCE [LARGE SCALE GENOMIC DNA]</scope>
    <source>
        <strain evidence="2">Z07020 / HMAS-L-300199</strain>
    </source>
</reference>
<keyword evidence="2" id="KW-1185">Reference proteome</keyword>
<protein>
    <submittedName>
        <fullName evidence="1">Uncharacterized protein</fullName>
    </submittedName>
</protein>
<proteinExistence type="predicted"/>
<accession>U1GBG9</accession>
<dbReference type="EMBL" id="KE720852">
    <property type="protein sequence ID" value="ERF74897.1"/>
    <property type="molecule type" value="Genomic_DNA"/>
</dbReference>